<feature type="compositionally biased region" description="Acidic residues" evidence="1">
    <location>
        <begin position="879"/>
        <end position="898"/>
    </location>
</feature>
<dbReference type="InterPro" id="IPR006580">
    <property type="entry name" value="Znf_TTF"/>
</dbReference>
<dbReference type="SUPFAM" id="SSF53098">
    <property type="entry name" value="Ribonuclease H-like"/>
    <property type="match status" value="1"/>
</dbReference>
<accession>A0AAV0W7J2</accession>
<dbReference type="Proteomes" id="UP001160148">
    <property type="component" value="Unassembled WGS sequence"/>
</dbReference>
<dbReference type="SMART" id="SM00597">
    <property type="entry name" value="ZnF_TTF"/>
    <property type="match status" value="1"/>
</dbReference>
<dbReference type="AlphaFoldDB" id="A0AAV0W7J2"/>
<dbReference type="GO" id="GO:0046983">
    <property type="term" value="F:protein dimerization activity"/>
    <property type="evidence" value="ECO:0007669"/>
    <property type="project" value="InterPro"/>
</dbReference>
<evidence type="ECO:0000256" key="1">
    <source>
        <dbReference type="SAM" id="MobiDB-lite"/>
    </source>
</evidence>
<evidence type="ECO:0000259" key="2">
    <source>
        <dbReference type="SMART" id="SM00597"/>
    </source>
</evidence>
<comment type="caution">
    <text evidence="3">The sequence shown here is derived from an EMBL/GenBank/DDBJ whole genome shotgun (WGS) entry which is preliminary data.</text>
</comment>
<protein>
    <recommendedName>
        <fullName evidence="2">TTF-type domain-containing protein</fullName>
    </recommendedName>
</protein>
<proteinExistence type="predicted"/>
<dbReference type="EMBL" id="CARXXK010000001">
    <property type="protein sequence ID" value="CAI6351815.1"/>
    <property type="molecule type" value="Genomic_DNA"/>
</dbReference>
<gene>
    <name evidence="3" type="ORF">MEUPH1_LOCUS8128</name>
</gene>
<dbReference type="InterPro" id="IPR008906">
    <property type="entry name" value="HATC_C_dom"/>
</dbReference>
<feature type="domain" description="TTF-type" evidence="2">
    <location>
        <begin position="271"/>
        <end position="368"/>
    </location>
</feature>
<name>A0AAV0W7J2_9HEMI</name>
<reference evidence="3 4" key="1">
    <citation type="submission" date="2023-01" db="EMBL/GenBank/DDBJ databases">
        <authorList>
            <person name="Whitehead M."/>
        </authorList>
    </citation>
    <scope>NUCLEOTIDE SEQUENCE [LARGE SCALE GENOMIC DNA]</scope>
</reference>
<dbReference type="Pfam" id="PF14291">
    <property type="entry name" value="DUF4371"/>
    <property type="match status" value="1"/>
</dbReference>
<evidence type="ECO:0000313" key="4">
    <source>
        <dbReference type="Proteomes" id="UP001160148"/>
    </source>
</evidence>
<keyword evidence="4" id="KW-1185">Reference proteome</keyword>
<dbReference type="PANTHER" id="PTHR45749:SF37">
    <property type="entry name" value="OS05G0311600 PROTEIN"/>
    <property type="match status" value="1"/>
</dbReference>
<dbReference type="PANTHER" id="PTHR45749">
    <property type="match status" value="1"/>
</dbReference>
<dbReference type="Pfam" id="PF05699">
    <property type="entry name" value="Dimer_Tnp_hAT"/>
    <property type="match status" value="1"/>
</dbReference>
<feature type="region of interest" description="Disordered" evidence="1">
    <location>
        <begin position="874"/>
        <end position="900"/>
    </location>
</feature>
<dbReference type="InterPro" id="IPR012337">
    <property type="entry name" value="RNaseH-like_sf"/>
</dbReference>
<sequence>MSSNENEKCDCNKKRCLMNDVNWTRHLNACPVRKSKRKNQTIKTFFTLSQAKKICKDFTRISECDKNSETLEVEAVECKKPTTSSSEYEKKIPEKSTFDGPYTADLEVMNTDDIENSNTTFEEPIVSATSTCLPVPEVMNTDDIENSNTTYEEPIVSATSTCLPVPVPISEVDFVAESSANASMAEHLETNIDLQKNESPEDLVESVASLPYAIQFPNDPAFISNFTMSPELFAQVALQPPCQPAPFDLKNHKFPTKKQGKYTRSFHEEHYFKKMASGKFVKRIWVSYSPSTDKVYCIVCKLFGTTECKSYKLAKSGYDDWKHLAYALKNHEATPDHLQAEIRRAMYVNNQRVDLPSFQGLNSKVVENREIIKKIIKALLYLSRQNMAFRGHDESKTSKNQGNFLELIKLLSADNAVLSSHLLKIRDVKGKNRLTFLSNVSQNKILNVLGEMVRGQILQKIKASGVYSFIIDTTTDVANLEQLSLIVRFLNEDGDVEERLVAIKVASDASGLGMFNLLCDICQHFEIDWVNNLCAQSYDGAASMQGCYSGVKTLVQEKNPRAIYVWCFAHVLNLVVVDTCDKNTVTRIFFGNLQSLVSFMRARKRTALFIEAQKIYYPNERICKIKNFSNTRWTSHHQVLGVICTKYKAVMKTLKDLSLSLDRETSATAKNLQTVMSSFMFVTNLLLMKNVFEYTTPLSLYLQSPSIDFIQALTMVDNCAKNLFDMREDHTADKLLDNARQFAEDNGLEQTCFPNKRNIIKKVMDGEKKGTETIFLSPNNRYKIEVYNTVLDQIISSISSRFEGARKILADLSFFSYERLISINEGCSIPEDCFIYLKTWIPNIEIDELKMEYITFAKCFMELKNGINIKKLHNKSEPGDENDDDELHDSSSDTETESNTDAPKITALDIIKLLNSYNLISAFPNLYTAYKYACTIPATSASCERSFSKLKLIKTRLRSTMKQNLLEPLMLLSCERNIEINEDEAINNYANTSKILKEALLFK</sequence>
<evidence type="ECO:0000313" key="3">
    <source>
        <dbReference type="EMBL" id="CAI6351815.1"/>
    </source>
</evidence>
<dbReference type="InterPro" id="IPR025398">
    <property type="entry name" value="DUF4371"/>
</dbReference>
<organism evidence="3 4">
    <name type="scientific">Macrosiphum euphorbiae</name>
    <name type="common">potato aphid</name>
    <dbReference type="NCBI Taxonomy" id="13131"/>
    <lineage>
        <taxon>Eukaryota</taxon>
        <taxon>Metazoa</taxon>
        <taxon>Ecdysozoa</taxon>
        <taxon>Arthropoda</taxon>
        <taxon>Hexapoda</taxon>
        <taxon>Insecta</taxon>
        <taxon>Pterygota</taxon>
        <taxon>Neoptera</taxon>
        <taxon>Paraneoptera</taxon>
        <taxon>Hemiptera</taxon>
        <taxon>Sternorrhyncha</taxon>
        <taxon>Aphidomorpha</taxon>
        <taxon>Aphidoidea</taxon>
        <taxon>Aphididae</taxon>
        <taxon>Macrosiphini</taxon>
        <taxon>Macrosiphum</taxon>
    </lineage>
</organism>